<accession>A0A2V5HVC3</accession>
<proteinExistence type="inferred from homology"/>
<keyword evidence="8" id="KW-0808">Transferase</keyword>
<evidence type="ECO:0000256" key="1">
    <source>
        <dbReference type="ARBA" id="ARBA00004173"/>
    </source>
</evidence>
<evidence type="ECO:0000313" key="9">
    <source>
        <dbReference type="Proteomes" id="UP000248817"/>
    </source>
</evidence>
<reference evidence="8 9" key="1">
    <citation type="submission" date="2018-02" db="EMBL/GenBank/DDBJ databases">
        <title>The genomes of Aspergillus section Nigri reveals drivers in fungal speciation.</title>
        <authorList>
            <consortium name="DOE Joint Genome Institute"/>
            <person name="Vesth T.C."/>
            <person name="Nybo J."/>
            <person name="Theobald S."/>
            <person name="Brandl J."/>
            <person name="Frisvad J.C."/>
            <person name="Nielsen K.F."/>
            <person name="Lyhne E.K."/>
            <person name="Kogle M.E."/>
            <person name="Kuo A."/>
            <person name="Riley R."/>
            <person name="Clum A."/>
            <person name="Nolan M."/>
            <person name="Lipzen A."/>
            <person name="Salamov A."/>
            <person name="Henrissat B."/>
            <person name="Wiebenga A."/>
            <person name="De vries R.P."/>
            <person name="Grigoriev I.V."/>
            <person name="Mortensen U.H."/>
            <person name="Andersen M.R."/>
            <person name="Baker S.E."/>
        </authorList>
    </citation>
    <scope>NUCLEOTIDE SEQUENCE [LARGE SCALE GENOMIC DNA]</scope>
    <source>
        <strain evidence="8 9">CBS 114.80</strain>
    </source>
</reference>
<comment type="similarity">
    <text evidence="2">Belongs to the AIM9 family.</text>
</comment>
<dbReference type="InterPro" id="IPR051035">
    <property type="entry name" value="Mito_inheritance_9"/>
</dbReference>
<evidence type="ECO:0000259" key="7">
    <source>
        <dbReference type="Pfam" id="PF01636"/>
    </source>
</evidence>
<dbReference type="PANTHER" id="PTHR36091">
    <property type="entry name" value="ALTERED INHERITANCE OF MITOCHONDRIA PROTEIN 9, MITOCHONDRIAL"/>
    <property type="match status" value="1"/>
</dbReference>
<evidence type="ECO:0000256" key="6">
    <source>
        <dbReference type="ARBA" id="ARBA00031849"/>
    </source>
</evidence>
<comment type="subcellular location">
    <subcellularLocation>
        <location evidence="1">Mitochondrion</location>
    </subcellularLocation>
</comment>
<dbReference type="InterPro" id="IPR002575">
    <property type="entry name" value="Aminoglycoside_PTrfase"/>
</dbReference>
<dbReference type="EMBL" id="KZ825614">
    <property type="protein sequence ID" value="PYI26034.1"/>
    <property type="molecule type" value="Genomic_DNA"/>
</dbReference>
<name>A0A2V5HVC3_9EURO</name>
<evidence type="ECO:0000256" key="4">
    <source>
        <dbReference type="ARBA" id="ARBA00022946"/>
    </source>
</evidence>
<dbReference type="GO" id="GO:0016740">
    <property type="term" value="F:transferase activity"/>
    <property type="evidence" value="ECO:0007669"/>
    <property type="project" value="UniProtKB-KW"/>
</dbReference>
<organism evidence="8 9">
    <name type="scientific">Aspergillus indologenus CBS 114.80</name>
    <dbReference type="NCBI Taxonomy" id="1450541"/>
    <lineage>
        <taxon>Eukaryota</taxon>
        <taxon>Fungi</taxon>
        <taxon>Dikarya</taxon>
        <taxon>Ascomycota</taxon>
        <taxon>Pezizomycotina</taxon>
        <taxon>Eurotiomycetes</taxon>
        <taxon>Eurotiomycetidae</taxon>
        <taxon>Eurotiales</taxon>
        <taxon>Aspergillaceae</taxon>
        <taxon>Aspergillus</taxon>
        <taxon>Aspergillus subgen. Circumdati</taxon>
    </lineage>
</organism>
<evidence type="ECO:0000256" key="2">
    <source>
        <dbReference type="ARBA" id="ARBA00005543"/>
    </source>
</evidence>
<dbReference type="GO" id="GO:0005739">
    <property type="term" value="C:mitochondrion"/>
    <property type="evidence" value="ECO:0007669"/>
    <property type="project" value="UniProtKB-SubCell"/>
</dbReference>
<keyword evidence="5" id="KW-0496">Mitochondrion</keyword>
<dbReference type="InterPro" id="IPR011009">
    <property type="entry name" value="Kinase-like_dom_sf"/>
</dbReference>
<keyword evidence="4" id="KW-0809">Transit peptide</keyword>
<evidence type="ECO:0000256" key="3">
    <source>
        <dbReference type="ARBA" id="ARBA00016197"/>
    </source>
</evidence>
<sequence length="569" mass="64415">MPIFSRMWKGIRILSRETTLLLPISSRRYSSQHPHSHLANIVGDPQDFFRYTSGRWLWDEREQLHERYREFNILELQKVAMESTSSGSCVSMVKIGEGSYNKSFKLTMGNGKTVVARIPNPNAGPAVLTTASEVATMAFLRTILGLPVPKVLAWNSAADSTNRVGAEYIIMEYAPGHNLADVWTDMDLECKAQMMEDIVTLQHKLLSLKFSEYVVPYEPGAKSLVRSNLSRYGCLFYREDAPPGSHPARVEGGNLSHDLQHQIAETFSLGPVVDTAFWSKGRGDLEIHRGPWASAVDYIQASALREIAWIQKHAIPRAPTDPWFVSPSQNDPTEHVSLLRRYLSIAPHLIPQEEGILGSFLWHPDLRTPNIFVDDRGHITSIIDWQSTSAGPLFLEGRHPHFLDYNGDLILELPENFKRLDANAQRAVKGKVTDSILLYLYENYTAERNPILSKVFQYPNGKTLTDPIRFVGNTWDGDIIPLRESLIRIQKKWCSLGHTVECPIDFSPEEIRKHHEDSEGWNEVQDFWDALSGIMSRDGWTSHATYDQAIAIYSQIQAETAPLQSSHEV</sequence>
<feature type="domain" description="Aminoglycoside phosphotransferase" evidence="7">
    <location>
        <begin position="94"/>
        <end position="186"/>
    </location>
</feature>
<evidence type="ECO:0000313" key="8">
    <source>
        <dbReference type="EMBL" id="PYI26034.1"/>
    </source>
</evidence>
<evidence type="ECO:0000256" key="5">
    <source>
        <dbReference type="ARBA" id="ARBA00023128"/>
    </source>
</evidence>
<dbReference type="Proteomes" id="UP000248817">
    <property type="component" value="Unassembled WGS sequence"/>
</dbReference>
<keyword evidence="9" id="KW-1185">Reference proteome</keyword>
<dbReference type="SUPFAM" id="SSF56112">
    <property type="entry name" value="Protein kinase-like (PK-like)"/>
    <property type="match status" value="1"/>
</dbReference>
<dbReference type="AlphaFoldDB" id="A0A2V5HVC3"/>
<protein>
    <recommendedName>
        <fullName evidence="3">Altered inheritance of mitochondria protein 9, mitochondrial</fullName>
    </recommendedName>
    <alternativeName>
        <fullName evidence="6">Found in mitochondrial proteome protein 29</fullName>
    </alternativeName>
</protein>
<dbReference type="PANTHER" id="PTHR36091:SF1">
    <property type="entry name" value="ALTERED INHERITANCE OF MITOCHONDRIA PROTEIN 9, MITOCHONDRIAL"/>
    <property type="match status" value="1"/>
</dbReference>
<gene>
    <name evidence="8" type="ORF">BP00DRAFT_77667</name>
</gene>
<dbReference type="Pfam" id="PF01636">
    <property type="entry name" value="APH"/>
    <property type="match status" value="1"/>
</dbReference>